<dbReference type="RefSeq" id="WP_250867219.1">
    <property type="nucleotide sequence ID" value="NZ_JAGSOI010000005.1"/>
</dbReference>
<evidence type="ECO:0000313" key="1">
    <source>
        <dbReference type="EMBL" id="MCM1985846.1"/>
    </source>
</evidence>
<gene>
    <name evidence="1" type="ORF">KDK67_02265</name>
</gene>
<dbReference type="Proteomes" id="UP001056766">
    <property type="component" value="Unassembled WGS sequence"/>
</dbReference>
<dbReference type="Gene3D" id="2.60.40.790">
    <property type="match status" value="1"/>
</dbReference>
<dbReference type="AlphaFoldDB" id="A0A9E4ZDJ1"/>
<dbReference type="EMBL" id="JAGSOI010000005">
    <property type="protein sequence ID" value="MCM1985846.1"/>
    <property type="molecule type" value="Genomic_DNA"/>
</dbReference>
<evidence type="ECO:0000313" key="2">
    <source>
        <dbReference type="Proteomes" id="UP001056766"/>
    </source>
</evidence>
<name>A0A9E4ZDJ1_9EURY</name>
<dbReference type="CDD" id="cd06464">
    <property type="entry name" value="ACD_sHsps-like"/>
    <property type="match status" value="1"/>
</dbReference>
<protein>
    <submittedName>
        <fullName evidence="1">Hsp20/alpha crystallin family protein</fullName>
    </submittedName>
</protein>
<dbReference type="InterPro" id="IPR008978">
    <property type="entry name" value="HSP20-like_chaperone"/>
</dbReference>
<keyword evidence="2" id="KW-1185">Reference proteome</keyword>
<comment type="caution">
    <text evidence="1">The sequence shown here is derived from an EMBL/GenBank/DDBJ whole genome shotgun (WGS) entry which is preliminary data.</text>
</comment>
<accession>A0A9E4ZDJ1</accession>
<dbReference type="SUPFAM" id="SSF49764">
    <property type="entry name" value="HSP20-like chaperones"/>
    <property type="match status" value="1"/>
</dbReference>
<proteinExistence type="predicted"/>
<organism evidence="1 2">
    <name type="scientific">Methanococcoides seepicolus</name>
    <dbReference type="NCBI Taxonomy" id="2828780"/>
    <lineage>
        <taxon>Archaea</taxon>
        <taxon>Methanobacteriati</taxon>
        <taxon>Methanobacteriota</taxon>
        <taxon>Stenosarchaea group</taxon>
        <taxon>Methanomicrobia</taxon>
        <taxon>Methanosarcinales</taxon>
        <taxon>Methanosarcinaceae</taxon>
        <taxon>Methanococcoides</taxon>
    </lineage>
</organism>
<sequence>MDEKKRRRFFDEFFENESFEDVTDMIENILDAIEADLEEFSGKPKIYGFSITHRPGEDPVVRELGSVPNADQDDLAEGSCMGLSRSEPLVDIIETDDNVHFMAELPCVEKEDIKLSAEEMTLHISASRGDWSYIRTFDLLMSVYPESAKATFNNGVLEVIFKRRLLDDAYKIDIE</sequence>
<reference evidence="1" key="2">
    <citation type="submission" date="2021-04" db="EMBL/GenBank/DDBJ databases">
        <authorList>
            <person name="Dong X."/>
        </authorList>
    </citation>
    <scope>NUCLEOTIDE SEQUENCE</scope>
    <source>
        <strain evidence="1">LLY</strain>
    </source>
</reference>
<reference evidence="1" key="1">
    <citation type="journal article" date="2021" name="mSystems">
        <title>Bacteria and Archaea Synergistically Convert Glycine Betaine to Biogenic Methane in the Formosa Cold Seep of the South China Sea.</title>
        <authorList>
            <person name="Li L."/>
            <person name="Zhang W."/>
            <person name="Zhang S."/>
            <person name="Song L."/>
            <person name="Sun Q."/>
            <person name="Zhang H."/>
            <person name="Xiang H."/>
            <person name="Dong X."/>
        </authorList>
    </citation>
    <scope>NUCLEOTIDE SEQUENCE</scope>
    <source>
        <strain evidence="1">LLY</strain>
    </source>
</reference>